<dbReference type="Pfam" id="PF04434">
    <property type="entry name" value="SWIM"/>
    <property type="match status" value="1"/>
</dbReference>
<protein>
    <submittedName>
        <fullName evidence="2">Zinc finger, SWIM-type</fullName>
    </submittedName>
</protein>
<feature type="domain" description="SWIM-type" evidence="1">
    <location>
        <begin position="78"/>
        <end position="105"/>
    </location>
</feature>
<evidence type="ECO:0000259" key="1">
    <source>
        <dbReference type="PROSITE" id="PS50966"/>
    </source>
</evidence>
<reference evidence="2" key="1">
    <citation type="submission" date="2020-05" db="EMBL/GenBank/DDBJ databases">
        <authorList>
            <person name="Chiriac C."/>
            <person name="Salcher M."/>
            <person name="Ghai R."/>
            <person name="Kavagutti S V."/>
        </authorList>
    </citation>
    <scope>NUCLEOTIDE SEQUENCE</scope>
</reference>
<dbReference type="PROSITE" id="PS50966">
    <property type="entry name" value="ZF_SWIM"/>
    <property type="match status" value="1"/>
</dbReference>
<dbReference type="GO" id="GO:0008270">
    <property type="term" value="F:zinc ion binding"/>
    <property type="evidence" value="ECO:0007669"/>
    <property type="project" value="InterPro"/>
</dbReference>
<dbReference type="EMBL" id="LR797824">
    <property type="protein sequence ID" value="CAB4241642.1"/>
    <property type="molecule type" value="Genomic_DNA"/>
</dbReference>
<proteinExistence type="predicted"/>
<organism evidence="2">
    <name type="scientific">uncultured Caudovirales phage</name>
    <dbReference type="NCBI Taxonomy" id="2100421"/>
    <lineage>
        <taxon>Viruses</taxon>
        <taxon>Duplodnaviria</taxon>
        <taxon>Heunggongvirae</taxon>
        <taxon>Uroviricota</taxon>
        <taxon>Caudoviricetes</taxon>
        <taxon>Peduoviridae</taxon>
        <taxon>Maltschvirus</taxon>
        <taxon>Maltschvirus maltsch</taxon>
    </lineage>
</organism>
<sequence length="107" mass="11883">MIAIKETTGGQFPAHTYLLDGTTLVAYIKVNETEPFYFKNGIKHFDKRGRKFVEAPTKLFKVVKSDLIEVKGSKGNSYFVDAEAKTCTCPGFTFRGACKHIGELVSV</sequence>
<name>A0A6J5T9Y8_9CAUD</name>
<evidence type="ECO:0000313" key="2">
    <source>
        <dbReference type="EMBL" id="CAB4241642.1"/>
    </source>
</evidence>
<dbReference type="InterPro" id="IPR007527">
    <property type="entry name" value="Znf_SWIM"/>
</dbReference>
<accession>A0A6J5T9Y8</accession>
<gene>
    <name evidence="2" type="ORF">UFOVP71_180</name>
</gene>